<keyword evidence="3" id="KW-1185">Reference proteome</keyword>
<proteinExistence type="inferred from homology"/>
<comment type="similarity">
    <text evidence="1">Belongs to the STK19 family.</text>
</comment>
<dbReference type="PANTHER" id="PTHR15243">
    <property type="entry name" value="SERINE/THREONINE-PROTEIN KINASE 19"/>
    <property type="match status" value="1"/>
</dbReference>
<dbReference type="InterPro" id="IPR018865">
    <property type="entry name" value="STK19-like"/>
</dbReference>
<reference evidence="2" key="1">
    <citation type="submission" date="2025-08" db="UniProtKB">
        <authorList>
            <consortium name="Ensembl"/>
        </authorList>
    </citation>
    <scope>IDENTIFICATION</scope>
</reference>
<name>A0A3B3T399_9TELE</name>
<protein>
    <submittedName>
        <fullName evidence="2">Serine/threonine kinase 19</fullName>
    </submittedName>
</protein>
<dbReference type="Proteomes" id="UP000261540">
    <property type="component" value="Unplaced"/>
</dbReference>
<accession>A0A3B3T399</accession>
<evidence type="ECO:0000256" key="1">
    <source>
        <dbReference type="ARBA" id="ARBA00093458"/>
    </source>
</evidence>
<dbReference type="GO" id="GO:0046579">
    <property type="term" value="P:positive regulation of Ras protein signal transduction"/>
    <property type="evidence" value="ECO:0007669"/>
    <property type="project" value="TreeGrafter"/>
</dbReference>
<evidence type="ECO:0000313" key="2">
    <source>
        <dbReference type="Ensembl" id="ENSPKIP00000037140.1"/>
    </source>
</evidence>
<dbReference type="GeneTree" id="ENSGT00390000018295"/>
<dbReference type="Ensembl" id="ENSPKIT00000018098.1">
    <property type="protein sequence ID" value="ENSPKIP00000037140.1"/>
    <property type="gene ID" value="ENSPKIG00000015444.1"/>
</dbReference>
<reference evidence="2" key="2">
    <citation type="submission" date="2025-09" db="UniProtKB">
        <authorList>
            <consortium name="Ensembl"/>
        </authorList>
    </citation>
    <scope>IDENTIFICATION</scope>
</reference>
<organism evidence="2 3">
    <name type="scientific">Paramormyrops kingsleyae</name>
    <dbReference type="NCBI Taxonomy" id="1676925"/>
    <lineage>
        <taxon>Eukaryota</taxon>
        <taxon>Metazoa</taxon>
        <taxon>Chordata</taxon>
        <taxon>Craniata</taxon>
        <taxon>Vertebrata</taxon>
        <taxon>Euteleostomi</taxon>
        <taxon>Actinopterygii</taxon>
        <taxon>Neopterygii</taxon>
        <taxon>Teleostei</taxon>
        <taxon>Osteoglossocephala</taxon>
        <taxon>Osteoglossomorpha</taxon>
        <taxon>Osteoglossiformes</taxon>
        <taxon>Mormyridae</taxon>
        <taxon>Paramormyrops</taxon>
    </lineage>
</organism>
<dbReference type="AlphaFoldDB" id="A0A3B3T399"/>
<dbReference type="Pfam" id="PF10494">
    <property type="entry name" value="Stk19"/>
    <property type="match status" value="1"/>
</dbReference>
<dbReference type="STRING" id="1676925.ENSPKIP00000037140"/>
<dbReference type="PANTHER" id="PTHR15243:SF0">
    <property type="entry name" value="SERINE_THREONINE-PROTEIN KINASE 19"/>
    <property type="match status" value="1"/>
</dbReference>
<sequence length="253" mass="28744">MNRKRTLIPETFTAKKWKSGSDNVGVQANDGPFDIKAALESLMSLFNRKLFNDTLPRIVLQHQLYSLHGDRTSVDRQLNELREKGEVLVFQMGFDAEAVGVVFTEDYREKVLAGEAGRATLGAVEKFLNNVLPSCPDMSFNKDQMLQQFFFTDAEITQLVKCGVLTVKDAGSWWLAIPNSGRFTKHFIQGRKAVLGMIKKSRYNEILMSDLERRQTTSQVKFQMKYHIHDIIGAEMVNRISTTSGVLLRFVES</sequence>
<evidence type="ECO:0000313" key="3">
    <source>
        <dbReference type="Proteomes" id="UP000261540"/>
    </source>
</evidence>